<protein>
    <submittedName>
        <fullName evidence="2">Uncharacterized protein</fullName>
    </submittedName>
</protein>
<gene>
    <name evidence="2" type="ORF">A6R68_23263</name>
</gene>
<keyword evidence="3" id="KW-1185">Reference proteome</keyword>
<reference evidence="2 3" key="1">
    <citation type="submission" date="2016-06" db="EMBL/GenBank/DDBJ databases">
        <title>The Draft Genome Sequence and Annotation of the Desert Woodrat Neotoma lepida.</title>
        <authorList>
            <person name="Campbell M."/>
            <person name="Oakeson K.F."/>
            <person name="Yandell M."/>
            <person name="Halpert J.R."/>
            <person name="Dearing D."/>
        </authorList>
    </citation>
    <scope>NUCLEOTIDE SEQUENCE [LARGE SCALE GENOMIC DNA]</scope>
    <source>
        <strain evidence="2">417</strain>
        <tissue evidence="2">Liver</tissue>
    </source>
</reference>
<dbReference type="STRING" id="56216.A0A1A6HXL9"/>
<evidence type="ECO:0000256" key="1">
    <source>
        <dbReference type="SAM" id="MobiDB-lite"/>
    </source>
</evidence>
<name>A0A1A6HXL9_NEOLE</name>
<dbReference type="AlphaFoldDB" id="A0A1A6HXL9"/>
<sequence>MCPVCQQNSAQLCVSVSSMSVQSLVTKNLHWGSQSYSPAIKSRSRNSEKHRPAGAHPGLKKCQGGSRRHRKNLTSYFQPSLSLSQTSPDVELPRLPLVGTPGTPKTPEEDVIATTVEGQAKVSEVKGEKEVQTLFWKSVLSGPSPAPFCRGHRELCVMQIVKKNRIQPGLPFLRVCQATRSS</sequence>
<organism evidence="2 3">
    <name type="scientific">Neotoma lepida</name>
    <name type="common">Desert woodrat</name>
    <dbReference type="NCBI Taxonomy" id="56216"/>
    <lineage>
        <taxon>Eukaryota</taxon>
        <taxon>Metazoa</taxon>
        <taxon>Chordata</taxon>
        <taxon>Craniata</taxon>
        <taxon>Vertebrata</taxon>
        <taxon>Euteleostomi</taxon>
        <taxon>Mammalia</taxon>
        <taxon>Eutheria</taxon>
        <taxon>Euarchontoglires</taxon>
        <taxon>Glires</taxon>
        <taxon>Rodentia</taxon>
        <taxon>Myomorpha</taxon>
        <taxon>Muroidea</taxon>
        <taxon>Cricetidae</taxon>
        <taxon>Neotominae</taxon>
        <taxon>Neotoma</taxon>
    </lineage>
</organism>
<evidence type="ECO:0000313" key="2">
    <source>
        <dbReference type="EMBL" id="OBS82745.1"/>
    </source>
</evidence>
<dbReference type="Proteomes" id="UP000092124">
    <property type="component" value="Unassembled WGS sequence"/>
</dbReference>
<evidence type="ECO:0000313" key="3">
    <source>
        <dbReference type="Proteomes" id="UP000092124"/>
    </source>
</evidence>
<accession>A0A1A6HXL9</accession>
<proteinExistence type="predicted"/>
<comment type="caution">
    <text evidence="2">The sequence shown here is derived from an EMBL/GenBank/DDBJ whole genome shotgun (WGS) entry which is preliminary data.</text>
</comment>
<dbReference type="EMBL" id="LZPO01007995">
    <property type="protein sequence ID" value="OBS82745.1"/>
    <property type="molecule type" value="Genomic_DNA"/>
</dbReference>
<feature type="region of interest" description="Disordered" evidence="1">
    <location>
        <begin position="36"/>
        <end position="67"/>
    </location>
</feature>